<sequence>MRKKFLHILLGTATVLGCYSSLMAAEIGIVNSNTKAFVTPEEDAKVSLRVFEGEEVAVNQEINDYYEIVVDDEIVYIEKEYITVQVEKPEVVEEVAETVETVVTPVEPTVVAPVQTTPV</sequence>
<dbReference type="EMBL" id="JAHLFQ010000163">
    <property type="protein sequence ID" value="MBU3804539.1"/>
    <property type="molecule type" value="Genomic_DNA"/>
</dbReference>
<name>A0A9E2KCR6_9FIRM</name>
<feature type="non-terminal residue" evidence="2">
    <location>
        <position position="119"/>
    </location>
</feature>
<accession>A0A9E2KCR6</accession>
<dbReference type="AlphaFoldDB" id="A0A9E2KCR6"/>
<feature type="chain" id="PRO_5038824820" evidence="1">
    <location>
        <begin position="25"/>
        <end position="119"/>
    </location>
</feature>
<organism evidence="2 3">
    <name type="scientific">Candidatus Cellulosilyticum pullistercoris</name>
    <dbReference type="NCBI Taxonomy" id="2838521"/>
    <lineage>
        <taxon>Bacteria</taxon>
        <taxon>Bacillati</taxon>
        <taxon>Bacillota</taxon>
        <taxon>Clostridia</taxon>
        <taxon>Lachnospirales</taxon>
        <taxon>Cellulosilyticaceae</taxon>
        <taxon>Cellulosilyticum</taxon>
    </lineage>
</organism>
<reference evidence="2" key="1">
    <citation type="journal article" date="2021" name="PeerJ">
        <title>Extensive microbial diversity within the chicken gut microbiome revealed by metagenomics and culture.</title>
        <authorList>
            <person name="Gilroy R."/>
            <person name="Ravi A."/>
            <person name="Getino M."/>
            <person name="Pursley I."/>
            <person name="Horton D.L."/>
            <person name="Alikhan N.F."/>
            <person name="Baker D."/>
            <person name="Gharbi K."/>
            <person name="Hall N."/>
            <person name="Watson M."/>
            <person name="Adriaenssens E.M."/>
            <person name="Foster-Nyarko E."/>
            <person name="Jarju S."/>
            <person name="Secka A."/>
            <person name="Antonio M."/>
            <person name="Oren A."/>
            <person name="Chaudhuri R.R."/>
            <person name="La Ragione R."/>
            <person name="Hildebrand F."/>
            <person name="Pallen M.J."/>
        </authorList>
    </citation>
    <scope>NUCLEOTIDE SEQUENCE</scope>
    <source>
        <strain evidence="2">B5-657</strain>
    </source>
</reference>
<feature type="signal peptide" evidence="1">
    <location>
        <begin position="1"/>
        <end position="24"/>
    </location>
</feature>
<reference evidence="2" key="2">
    <citation type="submission" date="2021-04" db="EMBL/GenBank/DDBJ databases">
        <authorList>
            <person name="Gilroy R."/>
        </authorList>
    </citation>
    <scope>NUCLEOTIDE SEQUENCE</scope>
    <source>
        <strain evidence="2">B5-657</strain>
    </source>
</reference>
<proteinExistence type="predicted"/>
<gene>
    <name evidence="2" type="ORF">H9872_07265</name>
</gene>
<dbReference type="Proteomes" id="UP000824229">
    <property type="component" value="Unassembled WGS sequence"/>
</dbReference>
<evidence type="ECO:0000256" key="1">
    <source>
        <dbReference type="SAM" id="SignalP"/>
    </source>
</evidence>
<dbReference type="PROSITE" id="PS51257">
    <property type="entry name" value="PROKAR_LIPOPROTEIN"/>
    <property type="match status" value="1"/>
</dbReference>
<evidence type="ECO:0000313" key="3">
    <source>
        <dbReference type="Proteomes" id="UP000824229"/>
    </source>
</evidence>
<comment type="caution">
    <text evidence="2">The sequence shown here is derived from an EMBL/GenBank/DDBJ whole genome shotgun (WGS) entry which is preliminary data.</text>
</comment>
<dbReference type="Gene3D" id="2.30.30.40">
    <property type="entry name" value="SH3 Domains"/>
    <property type="match status" value="1"/>
</dbReference>
<protein>
    <submittedName>
        <fullName evidence="2">Uncharacterized protein</fullName>
    </submittedName>
</protein>
<evidence type="ECO:0000313" key="2">
    <source>
        <dbReference type="EMBL" id="MBU3804539.1"/>
    </source>
</evidence>
<keyword evidence="1" id="KW-0732">Signal</keyword>